<comment type="subcellular location">
    <subcellularLocation>
        <location evidence="12">Cytoplasm</location>
    </subcellularLocation>
</comment>
<dbReference type="InterPro" id="IPR005263">
    <property type="entry name" value="DapA"/>
</dbReference>
<dbReference type="Proteomes" id="UP001597304">
    <property type="component" value="Unassembled WGS sequence"/>
</dbReference>
<comment type="caution">
    <text evidence="14">The sequence shown here is derived from an EMBL/GenBank/DDBJ whole genome shotgun (WGS) entry which is preliminary data.</text>
</comment>
<proteinExistence type="inferred from homology"/>
<accession>A0ABW4KXE9</accession>
<dbReference type="PANTHER" id="PTHR12128:SF66">
    <property type="entry name" value="4-HYDROXY-2-OXOGLUTARATE ALDOLASE, MITOCHONDRIAL"/>
    <property type="match status" value="1"/>
</dbReference>
<evidence type="ECO:0000256" key="8">
    <source>
        <dbReference type="ARBA" id="ARBA00023154"/>
    </source>
</evidence>
<dbReference type="Gene3D" id="3.20.20.70">
    <property type="entry name" value="Aldolase class I"/>
    <property type="match status" value="1"/>
</dbReference>
<keyword evidence="7 12" id="KW-0220">Diaminopimelate biosynthesis</keyword>
<dbReference type="InterPro" id="IPR020624">
    <property type="entry name" value="Schiff_base-form_aldolases_CS"/>
</dbReference>
<protein>
    <recommendedName>
        <fullName evidence="4 12">4-hydroxy-tetrahydrodipicolinate synthase</fullName>
        <shortName evidence="12">HTPA synthase</shortName>
        <ecNumber evidence="4 12">4.3.3.7</ecNumber>
    </recommendedName>
</protein>
<feature type="active site" description="Schiff-base intermediate with substrate" evidence="12">
    <location>
        <position position="182"/>
    </location>
</feature>
<feature type="binding site" evidence="12">
    <location>
        <position position="222"/>
    </location>
    <ligand>
        <name>pyruvate</name>
        <dbReference type="ChEBI" id="CHEBI:15361"/>
    </ligand>
</feature>
<dbReference type="Pfam" id="PF00701">
    <property type="entry name" value="DHDPS"/>
    <property type="match status" value="1"/>
</dbReference>
<dbReference type="EC" id="4.3.3.7" evidence="4 12"/>
<organism evidence="14 15">
    <name type="scientific">Ottowia flava</name>
    <dbReference type="NCBI Taxonomy" id="2675430"/>
    <lineage>
        <taxon>Bacteria</taxon>
        <taxon>Pseudomonadati</taxon>
        <taxon>Pseudomonadota</taxon>
        <taxon>Betaproteobacteria</taxon>
        <taxon>Burkholderiales</taxon>
        <taxon>Comamonadaceae</taxon>
        <taxon>Ottowia</taxon>
    </lineage>
</organism>
<comment type="function">
    <text evidence="1 12">Catalyzes the condensation of (S)-aspartate-beta-semialdehyde [(S)-ASA] and pyruvate to 4-hydroxy-tetrahydrodipicolinate (HTPA).</text>
</comment>
<dbReference type="PANTHER" id="PTHR12128">
    <property type="entry name" value="DIHYDRODIPICOLINATE SYNTHASE"/>
    <property type="match status" value="1"/>
</dbReference>
<gene>
    <name evidence="12 14" type="primary">dapA</name>
    <name evidence="14" type="ORF">ACFSF0_14495</name>
</gene>
<comment type="subunit">
    <text evidence="12">Homotetramer; dimer of dimers.</text>
</comment>
<evidence type="ECO:0000256" key="5">
    <source>
        <dbReference type="ARBA" id="ARBA00022490"/>
    </source>
</evidence>
<evidence type="ECO:0000313" key="15">
    <source>
        <dbReference type="Proteomes" id="UP001597304"/>
    </source>
</evidence>
<feature type="active site" description="Proton donor/acceptor" evidence="12">
    <location>
        <position position="154"/>
    </location>
</feature>
<name>A0ABW4KXE9_9BURK</name>
<feature type="site" description="Part of a proton relay during catalysis" evidence="12">
    <location>
        <position position="128"/>
    </location>
</feature>
<keyword evidence="5 12" id="KW-0963">Cytoplasm</keyword>
<evidence type="ECO:0000256" key="12">
    <source>
        <dbReference type="HAMAP-Rule" id="MF_00418"/>
    </source>
</evidence>
<dbReference type="PROSITE" id="PS00666">
    <property type="entry name" value="DHDPS_2"/>
    <property type="match status" value="1"/>
</dbReference>
<dbReference type="PROSITE" id="PS00665">
    <property type="entry name" value="DHDPS_1"/>
    <property type="match status" value="1"/>
</dbReference>
<evidence type="ECO:0000313" key="14">
    <source>
        <dbReference type="EMBL" id="MFD1711822.1"/>
    </source>
</evidence>
<evidence type="ECO:0000256" key="10">
    <source>
        <dbReference type="ARBA" id="ARBA00023270"/>
    </source>
</evidence>
<keyword evidence="6 12" id="KW-0028">Amino-acid biosynthesis</keyword>
<dbReference type="PRINTS" id="PR00146">
    <property type="entry name" value="DHPICSNTHASE"/>
</dbReference>
<comment type="catalytic activity">
    <reaction evidence="11 12">
        <text>L-aspartate 4-semialdehyde + pyruvate = (2S,4S)-4-hydroxy-2,3,4,5-tetrahydrodipicolinate + H2O + H(+)</text>
        <dbReference type="Rhea" id="RHEA:34171"/>
        <dbReference type="ChEBI" id="CHEBI:15361"/>
        <dbReference type="ChEBI" id="CHEBI:15377"/>
        <dbReference type="ChEBI" id="CHEBI:15378"/>
        <dbReference type="ChEBI" id="CHEBI:67139"/>
        <dbReference type="ChEBI" id="CHEBI:537519"/>
        <dbReference type="EC" id="4.3.3.7"/>
    </reaction>
</comment>
<comment type="pathway">
    <text evidence="2 12">Amino-acid biosynthesis; L-lysine biosynthesis via DAP pathway; (S)-tetrahydrodipicolinate from L-aspartate: step 3/4.</text>
</comment>
<keyword evidence="10 12" id="KW-0704">Schiff base</keyword>
<dbReference type="RefSeq" id="WP_255507825.1">
    <property type="nucleotide sequence ID" value="NZ_JBHUEJ010000034.1"/>
</dbReference>
<dbReference type="GO" id="GO:0008840">
    <property type="term" value="F:4-hydroxy-tetrahydrodipicolinate synthase activity"/>
    <property type="evidence" value="ECO:0007669"/>
    <property type="project" value="UniProtKB-EC"/>
</dbReference>
<evidence type="ECO:0000256" key="7">
    <source>
        <dbReference type="ARBA" id="ARBA00022915"/>
    </source>
</evidence>
<dbReference type="NCBIfam" id="TIGR00674">
    <property type="entry name" value="dapA"/>
    <property type="match status" value="1"/>
</dbReference>
<reference evidence="15" key="1">
    <citation type="journal article" date="2019" name="Int. J. Syst. Evol. Microbiol.">
        <title>The Global Catalogue of Microorganisms (GCM) 10K type strain sequencing project: providing services to taxonomists for standard genome sequencing and annotation.</title>
        <authorList>
            <consortium name="The Broad Institute Genomics Platform"/>
            <consortium name="The Broad Institute Genome Sequencing Center for Infectious Disease"/>
            <person name="Wu L."/>
            <person name="Ma J."/>
        </authorList>
    </citation>
    <scope>NUCLEOTIDE SEQUENCE [LARGE SCALE GENOMIC DNA]</scope>
    <source>
        <strain evidence="15">LMG 29247</strain>
    </source>
</reference>
<dbReference type="EMBL" id="JBHUEJ010000034">
    <property type="protein sequence ID" value="MFD1711822.1"/>
    <property type="molecule type" value="Genomic_DNA"/>
</dbReference>
<dbReference type="InterPro" id="IPR013785">
    <property type="entry name" value="Aldolase_TIM"/>
</dbReference>
<evidence type="ECO:0000256" key="6">
    <source>
        <dbReference type="ARBA" id="ARBA00022605"/>
    </source>
</evidence>
<keyword evidence="9 12" id="KW-0456">Lyase</keyword>
<comment type="similarity">
    <text evidence="3 12 13">Belongs to the DapA family.</text>
</comment>
<keyword evidence="8 12" id="KW-0457">Lysine biosynthesis</keyword>
<evidence type="ECO:0000256" key="3">
    <source>
        <dbReference type="ARBA" id="ARBA00007592"/>
    </source>
</evidence>
<evidence type="ECO:0000256" key="4">
    <source>
        <dbReference type="ARBA" id="ARBA00012086"/>
    </source>
</evidence>
<evidence type="ECO:0000256" key="13">
    <source>
        <dbReference type="PIRNR" id="PIRNR001365"/>
    </source>
</evidence>
<feature type="site" description="Part of a proton relay during catalysis" evidence="12">
    <location>
        <position position="63"/>
    </location>
</feature>
<sequence>MSIHPASMALSQLTPSAQGPFSGLWVALVTPFKPNGEIDHAALHRLALRLAAEGVRGLVACGSTGEAAALDAAEQRAVLSTVLDAAQHAGGLPVIAGVGGHHLGEVRAWLRTLSGLPLAGVLLPAPHYIRPSQAGAINWFTTLADASPAPLVLYDIPYRTGTTLTRDTLLTLAAHPNIAAIKDCGGDTGKTLALIADGRLQVLAGEDLNLFATVAQGGAGAIAATAHLHTRRLVDIVELLLRGDLVAAQVLWLPLLPYLEAAFAEPNPAPLKALLAHRGEMGETLRPPMHPVSAALRDRLIAIHQTLGESAATR</sequence>
<evidence type="ECO:0000256" key="1">
    <source>
        <dbReference type="ARBA" id="ARBA00003294"/>
    </source>
</evidence>
<dbReference type="PIRSF" id="PIRSF001365">
    <property type="entry name" value="DHDPS"/>
    <property type="match status" value="1"/>
</dbReference>
<dbReference type="HAMAP" id="MF_00418">
    <property type="entry name" value="DapA"/>
    <property type="match status" value="1"/>
</dbReference>
<dbReference type="InterPro" id="IPR002220">
    <property type="entry name" value="DapA-like"/>
</dbReference>
<dbReference type="SMART" id="SM01130">
    <property type="entry name" value="DHDPS"/>
    <property type="match status" value="1"/>
</dbReference>
<keyword evidence="15" id="KW-1185">Reference proteome</keyword>
<evidence type="ECO:0000256" key="2">
    <source>
        <dbReference type="ARBA" id="ARBA00005120"/>
    </source>
</evidence>
<dbReference type="InterPro" id="IPR020625">
    <property type="entry name" value="Schiff_base-form_aldolases_AS"/>
</dbReference>
<evidence type="ECO:0000256" key="9">
    <source>
        <dbReference type="ARBA" id="ARBA00023239"/>
    </source>
</evidence>
<dbReference type="SUPFAM" id="SSF51569">
    <property type="entry name" value="Aldolase"/>
    <property type="match status" value="1"/>
</dbReference>
<evidence type="ECO:0000256" key="11">
    <source>
        <dbReference type="ARBA" id="ARBA00047836"/>
    </source>
</evidence>
<comment type="caution">
    <text evidence="12">Was originally thought to be a dihydrodipicolinate synthase (DHDPS), catalyzing the condensation of (S)-aspartate-beta-semialdehyde [(S)-ASA] and pyruvate to dihydrodipicolinate (DHDP). However, it was shown in E.coli that the product of the enzymatic reaction is not dihydrodipicolinate but in fact (4S)-4-hydroxy-2,3,4,5-tetrahydro-(2S)-dipicolinic acid (HTPA), and that the consecutive dehydration reaction leading to DHDP is not spontaneous but catalyzed by DapB.</text>
</comment>
<feature type="binding site" evidence="12">
    <location>
        <position position="64"/>
    </location>
    <ligand>
        <name>pyruvate</name>
        <dbReference type="ChEBI" id="CHEBI:15361"/>
    </ligand>
</feature>